<reference evidence="4" key="1">
    <citation type="submission" date="2018-05" db="EMBL/GenBank/DDBJ databases">
        <authorList>
            <person name="Lanie J.A."/>
            <person name="Ng W.-L."/>
            <person name="Kazmierczak K.M."/>
            <person name="Andrzejewski T.M."/>
            <person name="Davidsen T.M."/>
            <person name="Wayne K.J."/>
            <person name="Tettelin H."/>
            <person name="Glass J.I."/>
            <person name="Rusch D."/>
            <person name="Podicherti R."/>
            <person name="Tsui H.-C.T."/>
            <person name="Winkler M.E."/>
        </authorList>
    </citation>
    <scope>NUCLEOTIDE SEQUENCE</scope>
</reference>
<sequence>MIPAINCLAAERPNVLFIAVDDLNDWVGCLGGHPQAKTPNIDKLAKRGILFEQAHCAAPLCSPSRTAIMMGLRPSTTGIYGNLNWFRDMPQYKDWVTLPQYFRKHGYTAWGGGKLYHQAHGKFSDAGAWDHVYSTR</sequence>
<protein>
    <recommendedName>
        <fullName evidence="3">Sulfatase N-terminal domain-containing protein</fullName>
    </recommendedName>
</protein>
<feature type="domain" description="Sulfatase N-terminal" evidence="3">
    <location>
        <begin position="13"/>
        <end position="118"/>
    </location>
</feature>
<organism evidence="4">
    <name type="scientific">marine metagenome</name>
    <dbReference type="NCBI Taxonomy" id="408172"/>
    <lineage>
        <taxon>unclassified sequences</taxon>
        <taxon>metagenomes</taxon>
        <taxon>ecological metagenomes</taxon>
    </lineage>
</organism>
<dbReference type="GO" id="GO:0008484">
    <property type="term" value="F:sulfuric ester hydrolase activity"/>
    <property type="evidence" value="ECO:0007669"/>
    <property type="project" value="TreeGrafter"/>
</dbReference>
<dbReference type="PANTHER" id="PTHR45953:SF1">
    <property type="entry name" value="IDURONATE 2-SULFATASE"/>
    <property type="match status" value="1"/>
</dbReference>
<proteinExistence type="predicted"/>
<feature type="non-terminal residue" evidence="4">
    <location>
        <position position="136"/>
    </location>
</feature>
<dbReference type="AlphaFoldDB" id="A0A382B094"/>
<evidence type="ECO:0000256" key="2">
    <source>
        <dbReference type="ARBA" id="ARBA00022801"/>
    </source>
</evidence>
<dbReference type="Gene3D" id="3.40.720.10">
    <property type="entry name" value="Alkaline Phosphatase, subunit A"/>
    <property type="match status" value="1"/>
</dbReference>
<keyword evidence="2" id="KW-0378">Hydrolase</keyword>
<dbReference type="SUPFAM" id="SSF53649">
    <property type="entry name" value="Alkaline phosphatase-like"/>
    <property type="match status" value="1"/>
</dbReference>
<dbReference type="GO" id="GO:0046872">
    <property type="term" value="F:metal ion binding"/>
    <property type="evidence" value="ECO:0007669"/>
    <property type="project" value="UniProtKB-KW"/>
</dbReference>
<evidence type="ECO:0000313" key="4">
    <source>
        <dbReference type="EMBL" id="SVB07024.1"/>
    </source>
</evidence>
<dbReference type="GO" id="GO:0005737">
    <property type="term" value="C:cytoplasm"/>
    <property type="evidence" value="ECO:0007669"/>
    <property type="project" value="TreeGrafter"/>
</dbReference>
<evidence type="ECO:0000259" key="3">
    <source>
        <dbReference type="Pfam" id="PF00884"/>
    </source>
</evidence>
<dbReference type="PANTHER" id="PTHR45953">
    <property type="entry name" value="IDURONATE 2-SULFATASE"/>
    <property type="match status" value="1"/>
</dbReference>
<dbReference type="EMBL" id="UINC01027566">
    <property type="protein sequence ID" value="SVB07024.1"/>
    <property type="molecule type" value="Genomic_DNA"/>
</dbReference>
<keyword evidence="1" id="KW-0479">Metal-binding</keyword>
<dbReference type="Pfam" id="PF00884">
    <property type="entry name" value="Sulfatase"/>
    <property type="match status" value="1"/>
</dbReference>
<accession>A0A382B094</accession>
<dbReference type="InterPro" id="IPR017850">
    <property type="entry name" value="Alkaline_phosphatase_core_sf"/>
</dbReference>
<name>A0A382B094_9ZZZZ</name>
<evidence type="ECO:0000256" key="1">
    <source>
        <dbReference type="ARBA" id="ARBA00022723"/>
    </source>
</evidence>
<gene>
    <name evidence="4" type="ORF">METZ01_LOCUS159878</name>
</gene>
<dbReference type="InterPro" id="IPR000917">
    <property type="entry name" value="Sulfatase_N"/>
</dbReference>